<feature type="compositionally biased region" description="Polar residues" evidence="1">
    <location>
        <begin position="783"/>
        <end position="799"/>
    </location>
</feature>
<dbReference type="InterPro" id="IPR038610">
    <property type="entry name" value="FliK-like_C_sf"/>
</dbReference>
<feature type="region of interest" description="Disordered" evidence="1">
    <location>
        <begin position="257"/>
        <end position="279"/>
    </location>
</feature>
<dbReference type="InterPro" id="IPR021136">
    <property type="entry name" value="Flagellar_hook_control-like_C"/>
</dbReference>
<dbReference type="CDD" id="cd17470">
    <property type="entry name" value="T3SS_Flik_C"/>
    <property type="match status" value="1"/>
</dbReference>
<keyword evidence="4" id="KW-1185">Reference proteome</keyword>
<dbReference type="Proteomes" id="UP001226574">
    <property type="component" value="Unassembled WGS sequence"/>
</dbReference>
<evidence type="ECO:0000313" key="3">
    <source>
        <dbReference type="EMBL" id="MDQ9092983.1"/>
    </source>
</evidence>
<evidence type="ECO:0000313" key="4">
    <source>
        <dbReference type="Proteomes" id="UP001226574"/>
    </source>
</evidence>
<feature type="region of interest" description="Disordered" evidence="1">
    <location>
        <begin position="747"/>
        <end position="799"/>
    </location>
</feature>
<proteinExistence type="predicted"/>
<feature type="region of interest" description="Disordered" evidence="1">
    <location>
        <begin position="19"/>
        <end position="89"/>
    </location>
</feature>
<protein>
    <submittedName>
        <fullName evidence="3">Flagellar hook-length control protein FliK</fullName>
    </submittedName>
</protein>
<gene>
    <name evidence="3" type="ORF">RC083_15485</name>
</gene>
<keyword evidence="3" id="KW-0969">Cilium</keyword>
<dbReference type="PANTHER" id="PTHR37533">
    <property type="entry name" value="FLAGELLAR HOOK-LENGTH CONTROL PROTEIN"/>
    <property type="match status" value="1"/>
</dbReference>
<accession>A0ABU1BEQ8</accession>
<dbReference type="Pfam" id="PF02120">
    <property type="entry name" value="Flg_hook"/>
    <property type="match status" value="1"/>
</dbReference>
<feature type="compositionally biased region" description="Low complexity" evidence="1">
    <location>
        <begin position="747"/>
        <end position="782"/>
    </location>
</feature>
<feature type="compositionally biased region" description="Polar residues" evidence="1">
    <location>
        <begin position="27"/>
        <end position="48"/>
    </location>
</feature>
<dbReference type="RefSeq" id="WP_309039350.1">
    <property type="nucleotide sequence ID" value="NZ_JAVIFY010000011.1"/>
</dbReference>
<keyword evidence="3" id="KW-0966">Cell projection</keyword>
<organism evidence="3 4">
    <name type="scientific">Pseudoalteromonas haloplanktis</name>
    <name type="common">Alteromonas haloplanktis</name>
    <dbReference type="NCBI Taxonomy" id="228"/>
    <lineage>
        <taxon>Bacteria</taxon>
        <taxon>Pseudomonadati</taxon>
        <taxon>Pseudomonadota</taxon>
        <taxon>Gammaproteobacteria</taxon>
        <taxon>Alteromonadales</taxon>
        <taxon>Pseudoalteromonadaceae</taxon>
        <taxon>Pseudoalteromonas</taxon>
    </lineage>
</organism>
<reference evidence="3 4" key="1">
    <citation type="submission" date="2023-08" db="EMBL/GenBank/DDBJ databases">
        <title>Pseudoalteromonas haloplanktis LL1 genome.</title>
        <authorList>
            <person name="Wu S."/>
        </authorList>
    </citation>
    <scope>NUCLEOTIDE SEQUENCE [LARGE SCALE GENOMIC DNA]</scope>
    <source>
        <strain evidence="3 4">LL1</strain>
    </source>
</reference>
<feature type="domain" description="Flagellar hook-length control protein-like C-terminal" evidence="2">
    <location>
        <begin position="672"/>
        <end position="755"/>
    </location>
</feature>
<dbReference type="PANTHER" id="PTHR37533:SF2">
    <property type="entry name" value="FLAGELLAR HOOK-LENGTH CONTROL PROTEIN"/>
    <property type="match status" value="1"/>
</dbReference>
<keyword evidence="3" id="KW-0282">Flagellum</keyword>
<name>A0ABU1BEQ8_PSEHA</name>
<dbReference type="Gene3D" id="3.30.750.140">
    <property type="match status" value="1"/>
</dbReference>
<sequence length="799" mass="85649">MAISDLSVFISADKEVQLSKKDGSKGSAATESASNQNGDFLSQLQTAHNAVETPAKEPKSDIEAASNESVVAQSKAEPTIDIDSEEDATNSGDAMLAQITAANNMDTSVKSPLATHSVRTTQFGSYQEEIDENKLVDIKTPRPIDKVTPIIDMPFDADESVDKQLKPTLQTEKSVIAEAIDKQLQFNDNAAGDDVQLVKDIPLTTKDMPLTSKESLKDAVQATKDMPLPSKEMSLTTKDMPHAIKDTPMAQQAQTLQSVLPASSASVAEADTDGEKTQASYESQVAIQSTATKQNNGELPADATVIKTALTTAETINTKSQQTVNTEHLSNVSSAMSTSEQSTDQLTATNSAALDQTTKLLLSEKSTVQKNADPLLSNLTPAQRQQLQIQVATIQEQGVSAVKVASLKQTLAEFVTLNSTAATQPAVLAQTAPTEITELTQLGKELSLLSSEQKQLLSQKLQEFVATEQPKGTLLAKINTVIDELAQMNTVAKPNQAQSQSVQSVISGDTLADTNSTVVPTSSDKLMTTQSSQATATKASTFSGVQFDNKQQIGQTNVGSEVQLVKQGVSKSEPKIDPLAEHLKLEQNQLRESSITRVNQLFGQITGLTTALTATAAYDGSEQSYQQALADMQVMHAQQTSPTSATKQVNLDPTVLQALNIVKSDAAKLLQERVSALLSINNKEAEIRLDPPEMGSMQIRIRSDAEQAHINFVVQNQQAKEALEQSLPRLRELLAQQGIELGESNIQQGHGQAQQGDDGQHNGQGQLANQQQNEQQDSATQQSIVATGQQSSSSIDYYA</sequence>
<dbReference type="EMBL" id="JAVIFY010000011">
    <property type="protein sequence ID" value="MDQ9092983.1"/>
    <property type="molecule type" value="Genomic_DNA"/>
</dbReference>
<comment type="caution">
    <text evidence="3">The sequence shown here is derived from an EMBL/GenBank/DDBJ whole genome shotgun (WGS) entry which is preliminary data.</text>
</comment>
<feature type="compositionally biased region" description="Polar residues" evidence="1">
    <location>
        <begin position="257"/>
        <end position="266"/>
    </location>
</feature>
<dbReference type="InterPro" id="IPR052563">
    <property type="entry name" value="FliK"/>
</dbReference>
<evidence type="ECO:0000259" key="2">
    <source>
        <dbReference type="Pfam" id="PF02120"/>
    </source>
</evidence>
<evidence type="ECO:0000256" key="1">
    <source>
        <dbReference type="SAM" id="MobiDB-lite"/>
    </source>
</evidence>